<keyword evidence="3" id="KW-1185">Reference proteome</keyword>
<feature type="region of interest" description="Disordered" evidence="1">
    <location>
        <begin position="19"/>
        <end position="84"/>
    </location>
</feature>
<feature type="region of interest" description="Disordered" evidence="1">
    <location>
        <begin position="243"/>
        <end position="265"/>
    </location>
</feature>
<dbReference type="Proteomes" id="UP000437736">
    <property type="component" value="Unassembled WGS sequence"/>
</dbReference>
<sequence>MRLLRVLADRLFVGHQRLGARGRIQPGGDGGHADPGQPGRRDHHRRNPPVGPGRQRRRQPAVGIHPGSRRDDLLGGQPAAPDRLLQLSGPVDYARHGRPGQRHDVARPAVPVHQRLRSLRRELYGLQPGGGPGQRQRPILLRHAGDPHARRTGWHRLGGGRARRLGSGGDRQRQRRRRGDDHGHAHHAGQHHVRFQHRLDLQQHPHLQPCEHRCHRHERHRGAVRALQGQRFLRRHHEDRVRVGGAAVDQRRGQPVGARERRRVRPQRYQWPAAHQPCRRADHGRLLMPQPDTSPTEKDSGFTLVELAVTMLLASIVLAITVTVFSTAQNSASTTQQRFTATADAENAMQVVSQAIRTALPTTTSTDTQSSVAFVAASADEVSFYASLGATDQGSAPTLVTFTTKKMAGGTYYELLESQIPAGGTPPAYTFDSTPKTSIVAYWLSPTAGNSAGAIFQYFAAGSSSPLTPPAGSTGSPPPSLSAASMASITSVQVTITCATGQNQPEATMESMVYPPNLANSNGVVGI</sequence>
<dbReference type="EMBL" id="WJHE01000187">
    <property type="protein sequence ID" value="MST31976.1"/>
    <property type="molecule type" value="Genomic_DNA"/>
</dbReference>
<gene>
    <name evidence="2" type="ORF">GHK86_04450</name>
</gene>
<dbReference type="InterPro" id="IPR012902">
    <property type="entry name" value="N_methyl_site"/>
</dbReference>
<feature type="region of interest" description="Disordered" evidence="1">
    <location>
        <begin position="143"/>
        <end position="192"/>
    </location>
</feature>
<dbReference type="NCBIfam" id="TIGR02532">
    <property type="entry name" value="IV_pilin_GFxxxE"/>
    <property type="match status" value="1"/>
</dbReference>
<evidence type="ECO:0000313" key="3">
    <source>
        <dbReference type="Proteomes" id="UP000437736"/>
    </source>
</evidence>
<evidence type="ECO:0000313" key="2">
    <source>
        <dbReference type="EMBL" id="MST31976.1"/>
    </source>
</evidence>
<protein>
    <submittedName>
        <fullName evidence="2">Prepilin-type N-terminal cleavage/methylation domain-containing protein</fullName>
    </submittedName>
</protein>
<accession>A0ABW9QRK0</accession>
<comment type="caution">
    <text evidence="2">The sequence shown here is derived from an EMBL/GenBank/DDBJ whole genome shotgun (WGS) entry which is preliminary data.</text>
</comment>
<proteinExistence type="predicted"/>
<evidence type="ECO:0000256" key="1">
    <source>
        <dbReference type="SAM" id="MobiDB-lite"/>
    </source>
</evidence>
<dbReference type="Pfam" id="PF07963">
    <property type="entry name" value="N_methyl"/>
    <property type="match status" value="1"/>
</dbReference>
<name>A0ABW9QRK0_9ACTN</name>
<organism evidence="2 3">
    <name type="scientific">Acidiferrimicrobium australe</name>
    <dbReference type="NCBI Taxonomy" id="2664430"/>
    <lineage>
        <taxon>Bacteria</taxon>
        <taxon>Bacillati</taxon>
        <taxon>Actinomycetota</taxon>
        <taxon>Acidimicrobiia</taxon>
        <taxon>Acidimicrobiales</taxon>
        <taxon>Acidimicrobiaceae</taxon>
        <taxon>Acidiferrimicrobium</taxon>
    </lineage>
</organism>
<dbReference type="PROSITE" id="PS00409">
    <property type="entry name" value="PROKAR_NTER_METHYL"/>
    <property type="match status" value="1"/>
</dbReference>
<reference evidence="2 3" key="1">
    <citation type="submission" date="2019-11" db="EMBL/GenBank/DDBJ databases">
        <title>Acidiferrimicrobium australis gen. nov., sp. nov., an acidophilic and obligately heterotrophic, member of the Actinobacteria that catalyses dissimilatory oxido- reduction of iron isolated from metal-rich acidic water in Chile.</title>
        <authorList>
            <person name="Gonzalez D."/>
            <person name="Huber K."/>
            <person name="Hedrich S."/>
            <person name="Rojas-Villalobos C."/>
            <person name="Quatrini R."/>
            <person name="Dinamarca M.A."/>
            <person name="Schwarz A."/>
            <person name="Canales C."/>
            <person name="Nancucheo I."/>
        </authorList>
    </citation>
    <scope>NUCLEOTIDE SEQUENCE [LARGE SCALE GENOMIC DNA]</scope>
    <source>
        <strain evidence="2 3">USS-CCA1</strain>
    </source>
</reference>